<sequence>LSMFLISSVPNVLAGGKGKGKGKGKPEKPSDDIFAEFVLQYNVPDADFNTIDFSGISYLVDNVEFFTDASGIINLVFNDILSHNFTILFGGVSQTIIITETITSQDVMLSTKTIDLSTVFDEIFIIAGGIDVEIWYNYAGTSWDLIQVSTTNVDGDASILGLVKGTFVISEVGLFNSLNNFTLDQPTTLYTTQLIIQPIKTVFDLDYVTSIFGADYPVNISGLVWDITSDGTSAFSSSTWSDGFIINGGIVSVYNLFPSMVIPWIFTVFNYGGISYVSDVVIGGFNEVELPSKVLEATWLYSYDNAPAVGFDVILSLFNGTDFEEIGSYTTDLNGKITVSNLPIGQYKLNGDEFDIIATDLIHTESYILESKSLEATFAWNSDDSAVVGLDFELFNYNTGTWILVGVFTTDLNGLINLTSMLQAGTYKFDDYSTFEILESDTVKVIQISVESILDGLKGFFTYIQREPEYSFLFFNL</sequence>
<dbReference type="AlphaFoldDB" id="A0A0F9EQF3"/>
<name>A0A0F9EQF3_9ZZZZ</name>
<organism evidence="1">
    <name type="scientific">marine sediment metagenome</name>
    <dbReference type="NCBI Taxonomy" id="412755"/>
    <lineage>
        <taxon>unclassified sequences</taxon>
        <taxon>metagenomes</taxon>
        <taxon>ecological metagenomes</taxon>
    </lineage>
</organism>
<reference evidence="1" key="1">
    <citation type="journal article" date="2015" name="Nature">
        <title>Complex archaea that bridge the gap between prokaryotes and eukaryotes.</title>
        <authorList>
            <person name="Spang A."/>
            <person name="Saw J.H."/>
            <person name="Jorgensen S.L."/>
            <person name="Zaremba-Niedzwiedzka K."/>
            <person name="Martijn J."/>
            <person name="Lind A.E."/>
            <person name="van Eijk R."/>
            <person name="Schleper C."/>
            <person name="Guy L."/>
            <person name="Ettema T.J."/>
        </authorList>
    </citation>
    <scope>NUCLEOTIDE SEQUENCE</scope>
</reference>
<evidence type="ECO:0008006" key="2">
    <source>
        <dbReference type="Google" id="ProtNLM"/>
    </source>
</evidence>
<comment type="caution">
    <text evidence="1">The sequence shown here is derived from an EMBL/GenBank/DDBJ whole genome shotgun (WGS) entry which is preliminary data.</text>
</comment>
<protein>
    <recommendedName>
        <fullName evidence="2">Prealbumin-like fold domain-containing protein</fullName>
    </recommendedName>
</protein>
<dbReference type="EMBL" id="LAZR01033778">
    <property type="protein sequence ID" value="KKL47135.1"/>
    <property type="molecule type" value="Genomic_DNA"/>
</dbReference>
<evidence type="ECO:0000313" key="1">
    <source>
        <dbReference type="EMBL" id="KKL47135.1"/>
    </source>
</evidence>
<gene>
    <name evidence="1" type="ORF">LCGC14_2338560</name>
</gene>
<accession>A0A0F9EQF3</accession>
<proteinExistence type="predicted"/>
<feature type="non-terminal residue" evidence="1">
    <location>
        <position position="1"/>
    </location>
</feature>